<organism evidence="2 3">
    <name type="scientific">Heterorhabditis bacteriophora</name>
    <name type="common">Entomopathogenic nematode worm</name>
    <dbReference type="NCBI Taxonomy" id="37862"/>
    <lineage>
        <taxon>Eukaryota</taxon>
        <taxon>Metazoa</taxon>
        <taxon>Ecdysozoa</taxon>
        <taxon>Nematoda</taxon>
        <taxon>Chromadorea</taxon>
        <taxon>Rhabditida</taxon>
        <taxon>Rhabditina</taxon>
        <taxon>Rhabditomorpha</taxon>
        <taxon>Strongyloidea</taxon>
        <taxon>Heterorhabditidae</taxon>
        <taxon>Heterorhabditis</taxon>
    </lineage>
</organism>
<feature type="region of interest" description="Disordered" evidence="1">
    <location>
        <begin position="162"/>
        <end position="187"/>
    </location>
</feature>
<feature type="compositionally biased region" description="Basic residues" evidence="1">
    <location>
        <begin position="178"/>
        <end position="187"/>
    </location>
</feature>
<keyword evidence="2" id="KW-1185">Reference proteome</keyword>
<accession>A0A1I7WJE8</accession>
<evidence type="ECO:0000313" key="3">
    <source>
        <dbReference type="WBParaSite" id="Hba_05140"/>
    </source>
</evidence>
<sequence length="187" mass="21318">MVGLVTSSLLLIFKNYNCFQILSVSTSVINYLLHEDNGGHFKTLFLFIGRGLGSFLFCSAKILLIVPCYEVNECIDKALLLARIKQNCSPKSGLYFGMYIKLKVLKLENKPILFAVDFGKLMKEINFNHFSSSNNFLFKYTLRDNYLIRNKYIFEQFVPEPQEAAPKGSSGLQEGRGHRPKKKLVTT</sequence>
<protein>
    <submittedName>
        <fullName evidence="3">Tudor domain-containing protein</fullName>
    </submittedName>
</protein>
<evidence type="ECO:0000313" key="2">
    <source>
        <dbReference type="Proteomes" id="UP000095283"/>
    </source>
</evidence>
<reference evidence="3" key="1">
    <citation type="submission" date="2016-11" db="UniProtKB">
        <authorList>
            <consortium name="WormBaseParasite"/>
        </authorList>
    </citation>
    <scope>IDENTIFICATION</scope>
</reference>
<name>A0A1I7WJE8_HETBA</name>
<evidence type="ECO:0000256" key="1">
    <source>
        <dbReference type="SAM" id="MobiDB-lite"/>
    </source>
</evidence>
<proteinExistence type="predicted"/>
<dbReference type="WBParaSite" id="Hba_05140">
    <property type="protein sequence ID" value="Hba_05140"/>
    <property type="gene ID" value="Hba_05140"/>
</dbReference>
<dbReference type="Proteomes" id="UP000095283">
    <property type="component" value="Unplaced"/>
</dbReference>
<dbReference type="AlphaFoldDB" id="A0A1I7WJE8"/>